<name>A0A3G7TQ84_9PSED</name>
<dbReference type="Proteomes" id="UP000268048">
    <property type="component" value="Chromosome"/>
</dbReference>
<reference evidence="2 3" key="1">
    <citation type="submission" date="2018-03" db="EMBL/GenBank/DDBJ databases">
        <title>Diversity of phytobeneficial traits revealed by whole-genome analysis of worldwide-isolated phenazine-producing Pseudomonas spp.</title>
        <authorList>
            <person name="Biessy A."/>
            <person name="Novinscak A."/>
            <person name="Blom J."/>
            <person name="Leger G."/>
            <person name="Thomashow L.S."/>
            <person name="Cazorla F.M."/>
            <person name="Josic D."/>
            <person name="Filion M."/>
        </authorList>
    </citation>
    <scope>NUCLEOTIDE SEQUENCE [LARGE SCALE GENOMIC DNA]</scope>
    <source>
        <strain evidence="2 3">B25</strain>
    </source>
</reference>
<evidence type="ECO:0000313" key="2">
    <source>
        <dbReference type="EMBL" id="AZE48396.1"/>
    </source>
</evidence>
<feature type="region of interest" description="Disordered" evidence="1">
    <location>
        <begin position="1"/>
        <end position="45"/>
    </location>
</feature>
<dbReference type="AlphaFoldDB" id="A0A3G7TQ84"/>
<dbReference type="EMBL" id="CP027753">
    <property type="protein sequence ID" value="AZE48396.1"/>
    <property type="molecule type" value="Genomic_DNA"/>
</dbReference>
<sequence length="249" mass="27007">MVGYWMTPDDETNVSGGGRRGGLKEHYDDVSTRPGPSPAPHPTPPLIDDLNTRIAALHQTSHYLLNSGVLSTDGLSNQDVKNFFEEQMQRWSNVPEYEDLIKPYQLWIGAMLKGGPNKFIPMLISWVPATGRISIGAKQSISATTTNLSTGFSGAVCSGVEVGYSPAQRDGINGSVDQTYNLNLGYVGFTYIPDKSISVRFEVCIPPSSSIGVSTGVSVSRGFSQTLSKPKQMPWPTPTPGNLQDEKLR</sequence>
<gene>
    <name evidence="2" type="ORF">C4K04_2724</name>
</gene>
<evidence type="ECO:0000256" key="1">
    <source>
        <dbReference type="SAM" id="MobiDB-lite"/>
    </source>
</evidence>
<feature type="region of interest" description="Disordered" evidence="1">
    <location>
        <begin position="225"/>
        <end position="249"/>
    </location>
</feature>
<organism evidence="2 3">
    <name type="scientific">Pseudomonas chlororaphis</name>
    <dbReference type="NCBI Taxonomy" id="587753"/>
    <lineage>
        <taxon>Bacteria</taxon>
        <taxon>Pseudomonadati</taxon>
        <taxon>Pseudomonadota</taxon>
        <taxon>Gammaproteobacteria</taxon>
        <taxon>Pseudomonadales</taxon>
        <taxon>Pseudomonadaceae</taxon>
        <taxon>Pseudomonas</taxon>
    </lineage>
</organism>
<proteinExistence type="predicted"/>
<accession>A0A3G7TQ84</accession>
<feature type="compositionally biased region" description="Pro residues" evidence="1">
    <location>
        <begin position="35"/>
        <end position="45"/>
    </location>
</feature>
<feature type="compositionally biased region" description="Basic and acidic residues" evidence="1">
    <location>
        <begin position="22"/>
        <end position="31"/>
    </location>
</feature>
<protein>
    <submittedName>
        <fullName evidence="2">Uncharacterized protein</fullName>
    </submittedName>
</protein>
<evidence type="ECO:0000313" key="3">
    <source>
        <dbReference type="Proteomes" id="UP000268048"/>
    </source>
</evidence>